<dbReference type="Proteomes" id="UP000606499">
    <property type="component" value="Unassembled WGS sequence"/>
</dbReference>
<dbReference type="Gene3D" id="3.40.720.10">
    <property type="entry name" value="Alkaline Phosphatase, subunit A"/>
    <property type="match status" value="1"/>
</dbReference>
<feature type="domain" description="Metalloenzyme" evidence="15">
    <location>
        <begin position="69"/>
        <end position="557"/>
    </location>
</feature>
<dbReference type="RefSeq" id="WP_147574492.1">
    <property type="nucleotide sequence ID" value="NZ_JACOPL010000008.1"/>
</dbReference>
<evidence type="ECO:0000256" key="9">
    <source>
        <dbReference type="ARBA" id="ARBA00071648"/>
    </source>
</evidence>
<evidence type="ECO:0000256" key="5">
    <source>
        <dbReference type="ARBA" id="ARBA00022723"/>
    </source>
</evidence>
<dbReference type="InterPro" id="IPR005995">
    <property type="entry name" value="Pgm_bpd_ind"/>
</dbReference>
<evidence type="ECO:0000256" key="3">
    <source>
        <dbReference type="ARBA" id="ARBA00008819"/>
    </source>
</evidence>
<evidence type="ECO:0000259" key="15">
    <source>
        <dbReference type="Pfam" id="PF01676"/>
    </source>
</evidence>
<feature type="binding site" evidence="10 12">
    <location>
        <position position="188"/>
    </location>
    <ligand>
        <name>substrate</name>
    </ligand>
</feature>
<feature type="binding site" evidence="10 12">
    <location>
        <position position="256"/>
    </location>
    <ligand>
        <name>substrate</name>
    </ligand>
</feature>
<gene>
    <name evidence="10" type="primary">gpmI</name>
    <name evidence="17" type="ORF">H8S45_09465</name>
</gene>
<evidence type="ECO:0000313" key="17">
    <source>
        <dbReference type="EMBL" id="MBC5725681.1"/>
    </source>
</evidence>
<feature type="binding site" evidence="10 12">
    <location>
        <begin position="321"/>
        <end position="324"/>
    </location>
    <ligand>
        <name>substrate</name>
    </ligand>
</feature>
<feature type="binding site" evidence="10 13">
    <location>
        <position position="521"/>
    </location>
    <ligand>
        <name>Mn(2+)</name>
        <dbReference type="ChEBI" id="CHEBI:29035"/>
        <label>1</label>
    </ligand>
</feature>
<comment type="similarity">
    <text evidence="3 10">Belongs to the BPG-independent phosphoglycerate mutase family.</text>
</comment>
<dbReference type="InterPro" id="IPR006124">
    <property type="entry name" value="Metalloenzyme"/>
</dbReference>
<dbReference type="InterPro" id="IPR036646">
    <property type="entry name" value="PGAM_B_sf"/>
</dbReference>
<feature type="compositionally biased region" description="Basic residues" evidence="14">
    <location>
        <begin position="45"/>
        <end position="61"/>
    </location>
</feature>
<name>A0A923LUP5_9FIRM</name>
<dbReference type="Gene3D" id="3.40.1450.10">
    <property type="entry name" value="BPG-independent phosphoglycerate mutase, domain B"/>
    <property type="match status" value="1"/>
</dbReference>
<evidence type="ECO:0000313" key="18">
    <source>
        <dbReference type="Proteomes" id="UP000606499"/>
    </source>
</evidence>
<feature type="active site" description="Phosphoserine intermediate" evidence="10 11">
    <location>
        <position position="127"/>
    </location>
</feature>
<dbReference type="SUPFAM" id="SSF53649">
    <property type="entry name" value="Alkaline phosphatase-like"/>
    <property type="match status" value="1"/>
</dbReference>
<sequence length="570" mass="61705">MKKEVSSAKEAAETAPVVEKAAAKKPAARKTAAKPTAAAAEKKTPAKKPAAKKPAARKTAAKKASGPKKPTALIIMDGFGHRDEKSGNAIEAANTPNLDKIFAENPMTYIGASGLDVGLPDGQMGNSEVGHTNIGAGRIVYQELTRITKAIQDGDFFTNEALMSAINQCKWFNSTLHIFGLLSDGGVHSHIDHMFALLELARRNGLRKVCFHCFMDGRDTPPQSGIEYIDRLQAKIDAVEVGCIATISGRYYAMDRDNRWERVEKAYSAIAEGVGEHAASAHEAMQASYDAGVTDEFVVPVIVTEGATVRDDDAIIFANFRPDRAREITRAFVDHEFQGFPRHRRNIHYVCMTQYDATIVGVEVAFKPQSLKNTFGEYISDLGLTQLRIAETEKYAHVTFFFNGGVEKEYAGEDRALIPSPKVATYDLQPEMSEPAVTEECVKRILSGKYDMIVLNFANCDMVGHTGVFEAAVKAVEATDDGVGKVVAAIQQMGGQCLITADHGNVDQMLDADGTTPFTAHSTNPVPLVMIGHAGKLMEGGVLADLAPTLLEMMGLKQPEEMTGHSLIAK</sequence>
<comment type="cofactor">
    <cofactor evidence="10">
        <name>Mn(2+)</name>
        <dbReference type="ChEBI" id="CHEBI:29035"/>
    </cofactor>
    <text evidence="10">Binds 2 manganese ions per subunit.</text>
</comment>
<feature type="binding site" evidence="10 12">
    <location>
        <begin position="218"/>
        <end position="219"/>
    </location>
    <ligand>
        <name>substrate</name>
    </ligand>
</feature>
<evidence type="ECO:0000256" key="8">
    <source>
        <dbReference type="ARBA" id="ARBA00023235"/>
    </source>
</evidence>
<evidence type="ECO:0000256" key="12">
    <source>
        <dbReference type="PIRSR" id="PIRSR001492-2"/>
    </source>
</evidence>
<dbReference type="CDD" id="cd16010">
    <property type="entry name" value="iPGM"/>
    <property type="match status" value="1"/>
</dbReference>
<dbReference type="PANTHER" id="PTHR31637">
    <property type="entry name" value="2,3-BISPHOSPHOGLYCERATE-INDEPENDENT PHOSPHOGLYCERATE MUTASE"/>
    <property type="match status" value="1"/>
</dbReference>
<feature type="binding site" evidence="10 12">
    <location>
        <position position="394"/>
    </location>
    <ligand>
        <name>substrate</name>
    </ligand>
</feature>
<organism evidence="17 18">
    <name type="scientific">Agathobaculum faecis</name>
    <dbReference type="NCBI Taxonomy" id="2763013"/>
    <lineage>
        <taxon>Bacteria</taxon>
        <taxon>Bacillati</taxon>
        <taxon>Bacillota</taxon>
        <taxon>Clostridia</taxon>
        <taxon>Eubacteriales</taxon>
        <taxon>Butyricicoccaceae</taxon>
        <taxon>Agathobaculum</taxon>
    </lineage>
</organism>
<dbReference type="FunFam" id="3.40.1450.10:FF:000001">
    <property type="entry name" value="2,3-bisphosphoglycerate-independent phosphoglycerate mutase"/>
    <property type="match status" value="1"/>
</dbReference>
<feature type="binding site" evidence="10 13">
    <location>
        <position position="461"/>
    </location>
    <ligand>
        <name>Mn(2+)</name>
        <dbReference type="ChEBI" id="CHEBI:29035"/>
        <label>1</label>
    </ligand>
</feature>
<evidence type="ECO:0000256" key="11">
    <source>
        <dbReference type="PIRSR" id="PIRSR001492-1"/>
    </source>
</evidence>
<dbReference type="GO" id="GO:0005829">
    <property type="term" value="C:cytosol"/>
    <property type="evidence" value="ECO:0007669"/>
    <property type="project" value="TreeGrafter"/>
</dbReference>
<dbReference type="PIRSF" id="PIRSF001492">
    <property type="entry name" value="IPGAM"/>
    <property type="match status" value="1"/>
</dbReference>
<evidence type="ECO:0000256" key="1">
    <source>
        <dbReference type="ARBA" id="ARBA00000370"/>
    </source>
</evidence>
<feature type="compositionally biased region" description="Basic and acidic residues" evidence="14">
    <location>
        <begin position="1"/>
        <end position="12"/>
    </location>
</feature>
<feature type="binding site" evidence="10 13">
    <location>
        <position position="465"/>
    </location>
    <ligand>
        <name>Mn(2+)</name>
        <dbReference type="ChEBI" id="CHEBI:29035"/>
        <label>1</label>
    </ligand>
</feature>
<dbReference type="EC" id="5.4.2.12" evidence="4 10"/>
<keyword evidence="18" id="KW-1185">Reference proteome</keyword>
<feature type="binding site" evidence="10 13">
    <location>
        <position position="502"/>
    </location>
    <ligand>
        <name>Mn(2+)</name>
        <dbReference type="ChEBI" id="CHEBI:29035"/>
        <label>2</label>
    </ligand>
</feature>
<dbReference type="EMBL" id="JACOPL010000008">
    <property type="protein sequence ID" value="MBC5725681.1"/>
    <property type="molecule type" value="Genomic_DNA"/>
</dbReference>
<dbReference type="GO" id="GO:0006007">
    <property type="term" value="P:glucose catabolic process"/>
    <property type="evidence" value="ECO:0007669"/>
    <property type="project" value="InterPro"/>
</dbReference>
<dbReference type="HAMAP" id="MF_01038">
    <property type="entry name" value="GpmI"/>
    <property type="match status" value="1"/>
</dbReference>
<feature type="binding site" evidence="10 13">
    <location>
        <position position="503"/>
    </location>
    <ligand>
        <name>Mn(2+)</name>
        <dbReference type="ChEBI" id="CHEBI:29035"/>
        <label>2</label>
    </ligand>
</feature>
<dbReference type="InterPro" id="IPR011258">
    <property type="entry name" value="BPG-indep_PGM_N"/>
</dbReference>
<comment type="subunit">
    <text evidence="10">Monomer.</text>
</comment>
<reference evidence="17" key="1">
    <citation type="submission" date="2020-08" db="EMBL/GenBank/DDBJ databases">
        <title>Genome public.</title>
        <authorList>
            <person name="Liu C."/>
            <person name="Sun Q."/>
        </authorList>
    </citation>
    <scope>NUCLEOTIDE SEQUENCE</scope>
    <source>
        <strain evidence="17">NSJ-28</strain>
    </source>
</reference>
<keyword evidence="6 10" id="KW-0324">Glycolysis</keyword>
<dbReference type="PANTHER" id="PTHR31637:SF0">
    <property type="entry name" value="2,3-BISPHOSPHOGLYCERATE-INDEPENDENT PHOSPHOGLYCERATE MUTASE"/>
    <property type="match status" value="1"/>
</dbReference>
<keyword evidence="5 10" id="KW-0479">Metal-binding</keyword>
<comment type="pathway">
    <text evidence="2 10">Carbohydrate degradation; glycolysis; pyruvate from D-glyceraldehyde 3-phosphate: step 3/5.</text>
</comment>
<comment type="catalytic activity">
    <reaction evidence="1 10">
        <text>(2R)-2-phosphoglycerate = (2R)-3-phosphoglycerate</text>
        <dbReference type="Rhea" id="RHEA:15901"/>
        <dbReference type="ChEBI" id="CHEBI:58272"/>
        <dbReference type="ChEBI" id="CHEBI:58289"/>
        <dbReference type="EC" id="5.4.2.12"/>
    </reaction>
</comment>
<dbReference type="Pfam" id="PF06415">
    <property type="entry name" value="iPGM_N"/>
    <property type="match status" value="1"/>
</dbReference>
<keyword evidence="8 10" id="KW-0413">Isomerase</keyword>
<dbReference type="GO" id="GO:0030145">
    <property type="term" value="F:manganese ion binding"/>
    <property type="evidence" value="ECO:0007669"/>
    <property type="project" value="UniProtKB-UniRule"/>
</dbReference>
<keyword evidence="7 10" id="KW-0464">Manganese</keyword>
<evidence type="ECO:0000256" key="13">
    <source>
        <dbReference type="PIRSR" id="PIRSR001492-3"/>
    </source>
</evidence>
<evidence type="ECO:0000256" key="4">
    <source>
        <dbReference type="ARBA" id="ARBA00012026"/>
    </source>
</evidence>
<dbReference type="SUPFAM" id="SSF64158">
    <property type="entry name" value="2,3-Bisphosphoglycerate-independent phosphoglycerate mutase, substrate-binding domain"/>
    <property type="match status" value="1"/>
</dbReference>
<evidence type="ECO:0000259" key="16">
    <source>
        <dbReference type="Pfam" id="PF06415"/>
    </source>
</evidence>
<evidence type="ECO:0000256" key="2">
    <source>
        <dbReference type="ARBA" id="ARBA00004798"/>
    </source>
</evidence>
<evidence type="ECO:0000256" key="10">
    <source>
        <dbReference type="HAMAP-Rule" id="MF_01038"/>
    </source>
</evidence>
<dbReference type="AlphaFoldDB" id="A0A923LUP5"/>
<evidence type="ECO:0000256" key="7">
    <source>
        <dbReference type="ARBA" id="ARBA00023211"/>
    </source>
</evidence>
<evidence type="ECO:0000256" key="14">
    <source>
        <dbReference type="SAM" id="MobiDB-lite"/>
    </source>
</evidence>
<dbReference type="NCBIfam" id="TIGR01307">
    <property type="entry name" value="pgm_bpd_ind"/>
    <property type="match status" value="1"/>
</dbReference>
<feature type="region of interest" description="Disordered" evidence="14">
    <location>
        <begin position="1"/>
        <end position="68"/>
    </location>
</feature>
<evidence type="ECO:0000256" key="6">
    <source>
        <dbReference type="ARBA" id="ARBA00023152"/>
    </source>
</evidence>
<feature type="binding site" evidence="10 13">
    <location>
        <position position="127"/>
    </location>
    <ligand>
        <name>Mn(2+)</name>
        <dbReference type="ChEBI" id="CHEBI:29035"/>
        <label>2</label>
    </ligand>
</feature>
<dbReference type="Pfam" id="PF01676">
    <property type="entry name" value="Metalloenzyme"/>
    <property type="match status" value="1"/>
</dbReference>
<dbReference type="InterPro" id="IPR017850">
    <property type="entry name" value="Alkaline_phosphatase_core_sf"/>
</dbReference>
<comment type="caution">
    <text evidence="17">The sequence shown here is derived from an EMBL/GenBank/DDBJ whole genome shotgun (WGS) entry which is preliminary data.</text>
</comment>
<comment type="function">
    <text evidence="10">Catalyzes the interconversion of 2-phosphoglycerate and 3-phosphoglycerate.</text>
</comment>
<feature type="binding site" evidence="10 13">
    <location>
        <position position="77"/>
    </location>
    <ligand>
        <name>Mn(2+)</name>
        <dbReference type="ChEBI" id="CHEBI:29035"/>
        <label>2</label>
    </ligand>
</feature>
<accession>A0A923LUP5</accession>
<feature type="domain" description="BPG-independent PGAM N-terminal" evidence="16">
    <location>
        <begin position="147"/>
        <end position="356"/>
    </location>
</feature>
<dbReference type="GO" id="GO:0004619">
    <property type="term" value="F:phosphoglycerate mutase activity"/>
    <property type="evidence" value="ECO:0007669"/>
    <property type="project" value="UniProtKB-UniRule"/>
</dbReference>
<protein>
    <recommendedName>
        <fullName evidence="9 10">2,3-bisphosphoglycerate-independent phosphoglycerate mutase</fullName>
        <shortName evidence="10">BPG-independent PGAM</shortName>
        <shortName evidence="10">Phosphoglyceromutase</shortName>
        <shortName evidence="10">iPGM</shortName>
        <ecNumber evidence="4 10">5.4.2.12</ecNumber>
    </recommendedName>
</protein>
<feature type="binding site" evidence="10 12">
    <location>
        <position position="250"/>
    </location>
    <ligand>
        <name>substrate</name>
    </ligand>
</feature>
<dbReference type="GO" id="GO:0006096">
    <property type="term" value="P:glycolytic process"/>
    <property type="evidence" value="ECO:0007669"/>
    <property type="project" value="UniProtKB-UniRule"/>
</dbReference>
<proteinExistence type="inferred from homology"/>